<dbReference type="EMBL" id="CM047906">
    <property type="protein sequence ID" value="KAJ0087443.1"/>
    <property type="molecule type" value="Genomic_DNA"/>
</dbReference>
<evidence type="ECO:0000313" key="1">
    <source>
        <dbReference type="EMBL" id="KAJ0087443.1"/>
    </source>
</evidence>
<gene>
    <name evidence="1" type="ORF">Patl1_08571</name>
</gene>
<organism evidence="1 2">
    <name type="scientific">Pistacia atlantica</name>
    <dbReference type="NCBI Taxonomy" id="434234"/>
    <lineage>
        <taxon>Eukaryota</taxon>
        <taxon>Viridiplantae</taxon>
        <taxon>Streptophyta</taxon>
        <taxon>Embryophyta</taxon>
        <taxon>Tracheophyta</taxon>
        <taxon>Spermatophyta</taxon>
        <taxon>Magnoliopsida</taxon>
        <taxon>eudicotyledons</taxon>
        <taxon>Gunneridae</taxon>
        <taxon>Pentapetalae</taxon>
        <taxon>rosids</taxon>
        <taxon>malvids</taxon>
        <taxon>Sapindales</taxon>
        <taxon>Anacardiaceae</taxon>
        <taxon>Pistacia</taxon>
    </lineage>
</organism>
<accession>A0ACC1ALD4</accession>
<reference evidence="2" key="1">
    <citation type="journal article" date="2023" name="G3 (Bethesda)">
        <title>Genome assembly and association tests identify interacting loci associated with vigor, precocity, and sex in interspecific pistachio rootstocks.</title>
        <authorList>
            <person name="Palmer W."/>
            <person name="Jacygrad E."/>
            <person name="Sagayaradj S."/>
            <person name="Cavanaugh K."/>
            <person name="Han R."/>
            <person name="Bertier L."/>
            <person name="Beede B."/>
            <person name="Kafkas S."/>
            <person name="Golino D."/>
            <person name="Preece J."/>
            <person name="Michelmore R."/>
        </authorList>
    </citation>
    <scope>NUCLEOTIDE SEQUENCE [LARGE SCALE GENOMIC DNA]</scope>
</reference>
<keyword evidence="2" id="KW-1185">Reference proteome</keyword>
<evidence type="ECO:0000313" key="2">
    <source>
        <dbReference type="Proteomes" id="UP001164250"/>
    </source>
</evidence>
<protein>
    <submittedName>
        <fullName evidence="1">Uncharacterized protein</fullName>
    </submittedName>
</protein>
<proteinExistence type="predicted"/>
<comment type="caution">
    <text evidence="1">The sequence shown here is derived from an EMBL/GenBank/DDBJ whole genome shotgun (WGS) entry which is preliminary data.</text>
</comment>
<dbReference type="Proteomes" id="UP001164250">
    <property type="component" value="Chromosome 10"/>
</dbReference>
<name>A0ACC1ALD4_9ROSI</name>
<sequence length="573" mass="64817">MQRRRRRVVVVLRKLITCAICVIALVALLSVHIHVFPSSKVSDFSDPYKLPTVTQHTEQSWTQELAPPHLSKAPLPSRKKTGGANEFVVVSFSLGNVMGIDGVLDGASGSSDFGKLWKSPPNRDYVPCAEPSPNYTSPAPSRGFLLVHTNGGLNQMRAGVCIFVLVYADDMVGCKLVPSCGENPLLKVCPQFAYSSSLSNILRWSVEVFSLYMQRDMICDMVAVARIINATLVVPELDKRSFWQDSSNFSDVFDEYHFINALANDVKVIKKLPKEFTTATRAVKHFRSWSGMDYYQDEIARLWEDYQVIRAAKSDSRLANNNLPPDIQKLRCRACYEALRFAPRIEAMGKLLVDRMRSYGRYISLHLRYEKDMLAFSGCTHDLSPVEADELRTIRENTAYWKVKDIDSEEQRSKGYCPLTPKEVGIFLTALGYPSNTPIYIAAGEIYGGDSRMADLQSRYPIIMNKEKLASVEELEPFVNHASQMAALDYIVSVESDVFIPSYSGNMARAVEGHRRFLGHRKTISPDRKALVRLFDKIEKGTMKEGKSLANRTIEIHKRRYVIRTFYESIDIL</sequence>